<evidence type="ECO:0000313" key="2">
    <source>
        <dbReference type="Proteomes" id="UP000814033"/>
    </source>
</evidence>
<comment type="caution">
    <text evidence="1">The sequence shown here is derived from an EMBL/GenBank/DDBJ whole genome shotgun (WGS) entry which is preliminary data.</text>
</comment>
<name>A0ACB8SDP7_9AGAM</name>
<dbReference type="EMBL" id="MU275838">
    <property type="protein sequence ID" value="KAI0054051.1"/>
    <property type="molecule type" value="Genomic_DNA"/>
</dbReference>
<reference evidence="1" key="2">
    <citation type="journal article" date="2022" name="New Phytol.">
        <title>Evolutionary transition to the ectomycorrhizal habit in the genomes of a hyperdiverse lineage of mushroom-forming fungi.</title>
        <authorList>
            <person name="Looney B."/>
            <person name="Miyauchi S."/>
            <person name="Morin E."/>
            <person name="Drula E."/>
            <person name="Courty P.E."/>
            <person name="Kohler A."/>
            <person name="Kuo A."/>
            <person name="LaButti K."/>
            <person name="Pangilinan J."/>
            <person name="Lipzen A."/>
            <person name="Riley R."/>
            <person name="Andreopoulos W."/>
            <person name="He G."/>
            <person name="Johnson J."/>
            <person name="Nolan M."/>
            <person name="Tritt A."/>
            <person name="Barry K.W."/>
            <person name="Grigoriev I.V."/>
            <person name="Nagy L.G."/>
            <person name="Hibbett D."/>
            <person name="Henrissat B."/>
            <person name="Matheny P.B."/>
            <person name="Labbe J."/>
            <person name="Martin F.M."/>
        </authorList>
    </citation>
    <scope>NUCLEOTIDE SEQUENCE</scope>
    <source>
        <strain evidence="1">FP105234-sp</strain>
    </source>
</reference>
<keyword evidence="2" id="KW-1185">Reference proteome</keyword>
<accession>A0ACB8SDP7</accession>
<sequence length="545" mass="58105">MDCHGHRLLYCLFRFARKYLCLHYTRNKYTAGLSLVVGDVRGRAARQDSECCDWMALGPVTKRVERFALCPCGLRTSATSMSLDDPQRDLIVAVDAPPSPSSSTSSINDDNPMGRVYFGPLQSPEKKYVAKAARTRTPPPVRRSPRLSAAPQMSHSRSASPSEVEEEAVLVALGDARQTESASDEDGTPENDRAGQDDMEPSSTLASKITRAHDNPSPPPRMQGLQPPDDDSTPASPSPRLIDISPSPEKEVSGATPRSNLPPPIFPSMPLDPPIPSSPLPVSVPNGAEARADLISFDIAGTPTQSTSRVSPSRNTPTPAQTQSVNLLSPSPVRAWTRPFPEDSSATGLSIQPDRVDKGKGRAVDPEHTLQPATDSTKSETVHALTPVRATTLLSVAPPSTLRRSPRLERASPSPGKAPLPSLGMMPSLDVGTSRKASPPKPSSRPVSPSRRSPDAAAKKAQLAAARLGSLSPNSNGVLANLLTTAAELMTGSEQPHESPVLPSFPLPPNTENSDHIRCAPTATPPNRLARNQRRVSAPLPGQFE</sequence>
<protein>
    <submittedName>
        <fullName evidence="1">Uncharacterized protein</fullName>
    </submittedName>
</protein>
<gene>
    <name evidence="1" type="ORF">FA95DRAFT_28846</name>
</gene>
<proteinExistence type="predicted"/>
<reference evidence="1" key="1">
    <citation type="submission" date="2021-02" db="EMBL/GenBank/DDBJ databases">
        <authorList>
            <consortium name="DOE Joint Genome Institute"/>
            <person name="Ahrendt S."/>
            <person name="Looney B.P."/>
            <person name="Miyauchi S."/>
            <person name="Morin E."/>
            <person name="Drula E."/>
            <person name="Courty P.E."/>
            <person name="Chicoki N."/>
            <person name="Fauchery L."/>
            <person name="Kohler A."/>
            <person name="Kuo A."/>
            <person name="Labutti K."/>
            <person name="Pangilinan J."/>
            <person name="Lipzen A."/>
            <person name="Riley R."/>
            <person name="Andreopoulos W."/>
            <person name="He G."/>
            <person name="Johnson J."/>
            <person name="Barry K.W."/>
            <person name="Grigoriev I.V."/>
            <person name="Nagy L."/>
            <person name="Hibbett D."/>
            <person name="Henrissat B."/>
            <person name="Matheny P.B."/>
            <person name="Labbe J."/>
            <person name="Martin F."/>
        </authorList>
    </citation>
    <scope>NUCLEOTIDE SEQUENCE</scope>
    <source>
        <strain evidence="1">FP105234-sp</strain>
    </source>
</reference>
<organism evidence="1 2">
    <name type="scientific">Auriscalpium vulgare</name>
    <dbReference type="NCBI Taxonomy" id="40419"/>
    <lineage>
        <taxon>Eukaryota</taxon>
        <taxon>Fungi</taxon>
        <taxon>Dikarya</taxon>
        <taxon>Basidiomycota</taxon>
        <taxon>Agaricomycotina</taxon>
        <taxon>Agaricomycetes</taxon>
        <taxon>Russulales</taxon>
        <taxon>Auriscalpiaceae</taxon>
        <taxon>Auriscalpium</taxon>
    </lineage>
</organism>
<dbReference type="Proteomes" id="UP000814033">
    <property type="component" value="Unassembled WGS sequence"/>
</dbReference>
<evidence type="ECO:0000313" key="1">
    <source>
        <dbReference type="EMBL" id="KAI0054051.1"/>
    </source>
</evidence>